<protein>
    <recommendedName>
        <fullName evidence="9">TRAP transporter small permease protein</fullName>
    </recommendedName>
</protein>
<evidence type="ECO:0000256" key="2">
    <source>
        <dbReference type="ARBA" id="ARBA00022448"/>
    </source>
</evidence>
<evidence type="ECO:0000256" key="4">
    <source>
        <dbReference type="ARBA" id="ARBA00022519"/>
    </source>
</evidence>
<name>A0A917F769_9PROT</name>
<keyword evidence="4 9" id="KW-0997">Cell inner membrane</keyword>
<dbReference type="GO" id="GO:0022857">
    <property type="term" value="F:transmembrane transporter activity"/>
    <property type="evidence" value="ECO:0007669"/>
    <property type="project" value="UniProtKB-UniRule"/>
</dbReference>
<feature type="domain" description="Tripartite ATP-independent periplasmic transporters DctQ component" evidence="10">
    <location>
        <begin position="54"/>
        <end position="185"/>
    </location>
</feature>
<evidence type="ECO:0000313" key="12">
    <source>
        <dbReference type="Proteomes" id="UP000632498"/>
    </source>
</evidence>
<evidence type="ECO:0000256" key="8">
    <source>
        <dbReference type="ARBA" id="ARBA00038436"/>
    </source>
</evidence>
<proteinExistence type="inferred from homology"/>
<evidence type="ECO:0000256" key="3">
    <source>
        <dbReference type="ARBA" id="ARBA00022475"/>
    </source>
</evidence>
<sequence length="193" mass="21782">MGTPSDLPPHPHVAEKVDEIKMHEDEKHVLIPDLIDKFVRGVGHAVCGVNALLIAAIIGNVALRYGFSNGQIWLEELQWHLYAIGVMMGLSYAQVNDSHIRVDILHARFSDRTKRIIEIIGILLFVLPFIWVIFSHSLDFVADSFRTDERSDAPLGLPYRWAIKAVIPLSFGLLGLSIFSRLFRDAYLIVKGR</sequence>
<organism evidence="11 12">
    <name type="scientific">Terasakiella brassicae</name>
    <dbReference type="NCBI Taxonomy" id="1634917"/>
    <lineage>
        <taxon>Bacteria</taxon>
        <taxon>Pseudomonadati</taxon>
        <taxon>Pseudomonadota</taxon>
        <taxon>Alphaproteobacteria</taxon>
        <taxon>Rhodospirillales</taxon>
        <taxon>Terasakiellaceae</taxon>
        <taxon>Terasakiella</taxon>
    </lineage>
</organism>
<evidence type="ECO:0000256" key="5">
    <source>
        <dbReference type="ARBA" id="ARBA00022692"/>
    </source>
</evidence>
<comment type="subcellular location">
    <subcellularLocation>
        <location evidence="1 9">Cell inner membrane</location>
        <topology evidence="1 9">Multi-pass membrane protein</topology>
    </subcellularLocation>
</comment>
<dbReference type="GO" id="GO:0005886">
    <property type="term" value="C:plasma membrane"/>
    <property type="evidence" value="ECO:0007669"/>
    <property type="project" value="UniProtKB-SubCell"/>
</dbReference>
<keyword evidence="3" id="KW-1003">Cell membrane</keyword>
<evidence type="ECO:0000259" key="10">
    <source>
        <dbReference type="Pfam" id="PF04290"/>
    </source>
</evidence>
<evidence type="ECO:0000313" key="11">
    <source>
        <dbReference type="EMBL" id="GGF54932.1"/>
    </source>
</evidence>
<dbReference type="Proteomes" id="UP000632498">
    <property type="component" value="Unassembled WGS sequence"/>
</dbReference>
<dbReference type="InterPro" id="IPR007387">
    <property type="entry name" value="TRAP_DctQ"/>
</dbReference>
<dbReference type="InterPro" id="IPR055348">
    <property type="entry name" value="DctQ"/>
</dbReference>
<keyword evidence="12" id="KW-1185">Reference proteome</keyword>
<keyword evidence="7 9" id="KW-0472">Membrane</keyword>
<dbReference type="PANTHER" id="PTHR35011">
    <property type="entry name" value="2,3-DIKETO-L-GULONATE TRAP TRANSPORTER SMALL PERMEASE PROTEIN YIAM"/>
    <property type="match status" value="1"/>
</dbReference>
<feature type="transmembrane region" description="Helical" evidence="9">
    <location>
        <begin position="116"/>
        <end position="134"/>
    </location>
</feature>
<gene>
    <name evidence="11" type="ORF">GCM10011332_05390</name>
</gene>
<dbReference type="Pfam" id="PF04290">
    <property type="entry name" value="DctQ"/>
    <property type="match status" value="1"/>
</dbReference>
<dbReference type="RefSeq" id="WP_229734214.1">
    <property type="nucleotide sequence ID" value="NZ_BMHV01000003.1"/>
</dbReference>
<feature type="transmembrane region" description="Helical" evidence="9">
    <location>
        <begin position="161"/>
        <end position="183"/>
    </location>
</feature>
<keyword evidence="5 9" id="KW-0812">Transmembrane</keyword>
<comment type="caution">
    <text evidence="11">The sequence shown here is derived from an EMBL/GenBank/DDBJ whole genome shotgun (WGS) entry which is preliminary data.</text>
</comment>
<evidence type="ECO:0000256" key="6">
    <source>
        <dbReference type="ARBA" id="ARBA00022989"/>
    </source>
</evidence>
<evidence type="ECO:0000256" key="1">
    <source>
        <dbReference type="ARBA" id="ARBA00004429"/>
    </source>
</evidence>
<keyword evidence="2 9" id="KW-0813">Transport</keyword>
<accession>A0A917F769</accession>
<evidence type="ECO:0000256" key="9">
    <source>
        <dbReference type="RuleBase" id="RU369079"/>
    </source>
</evidence>
<comment type="caution">
    <text evidence="9">Lacks conserved residue(s) required for the propagation of feature annotation.</text>
</comment>
<keyword evidence="6 9" id="KW-1133">Transmembrane helix</keyword>
<reference evidence="11" key="2">
    <citation type="submission" date="2020-09" db="EMBL/GenBank/DDBJ databases">
        <authorList>
            <person name="Sun Q."/>
            <person name="Zhou Y."/>
        </authorList>
    </citation>
    <scope>NUCLEOTIDE SEQUENCE</scope>
    <source>
        <strain evidence="11">CGMCC 1.15254</strain>
    </source>
</reference>
<reference evidence="11" key="1">
    <citation type="journal article" date="2014" name="Int. J. Syst. Evol. Microbiol.">
        <title>Complete genome sequence of Corynebacterium casei LMG S-19264T (=DSM 44701T), isolated from a smear-ripened cheese.</title>
        <authorList>
            <consortium name="US DOE Joint Genome Institute (JGI-PGF)"/>
            <person name="Walter F."/>
            <person name="Albersmeier A."/>
            <person name="Kalinowski J."/>
            <person name="Ruckert C."/>
        </authorList>
    </citation>
    <scope>NUCLEOTIDE SEQUENCE</scope>
    <source>
        <strain evidence="11">CGMCC 1.15254</strain>
    </source>
</reference>
<comment type="function">
    <text evidence="9">Part of the tripartite ATP-independent periplasmic (TRAP) transport system.</text>
</comment>
<comment type="similarity">
    <text evidence="8 9">Belongs to the TRAP transporter small permease family.</text>
</comment>
<evidence type="ECO:0000256" key="7">
    <source>
        <dbReference type="ARBA" id="ARBA00023136"/>
    </source>
</evidence>
<dbReference type="PANTHER" id="PTHR35011:SF4">
    <property type="entry name" value="SLL1102 PROTEIN"/>
    <property type="match status" value="1"/>
</dbReference>
<dbReference type="AlphaFoldDB" id="A0A917F769"/>
<dbReference type="EMBL" id="BMHV01000003">
    <property type="protein sequence ID" value="GGF54932.1"/>
    <property type="molecule type" value="Genomic_DNA"/>
</dbReference>
<comment type="subunit">
    <text evidence="9">The complex comprises the extracytoplasmic solute receptor protein and the two transmembrane proteins.</text>
</comment>
<feature type="transmembrane region" description="Helical" evidence="9">
    <location>
        <begin position="45"/>
        <end position="67"/>
    </location>
</feature>